<accession>A0A3B1CFW5</accession>
<dbReference type="InterPro" id="IPR027417">
    <property type="entry name" value="P-loop_NTPase"/>
</dbReference>
<dbReference type="InterPro" id="IPR025943">
    <property type="entry name" value="Sigma_54_int_dom_ATP-bd_2"/>
</dbReference>
<dbReference type="Gene3D" id="1.10.8.60">
    <property type="match status" value="1"/>
</dbReference>
<dbReference type="SUPFAM" id="SSF52540">
    <property type="entry name" value="P-loop containing nucleoside triphosphate hydrolases"/>
    <property type="match status" value="1"/>
</dbReference>
<evidence type="ECO:0000256" key="7">
    <source>
        <dbReference type="ARBA" id="ARBA00023125"/>
    </source>
</evidence>
<dbReference type="Pfam" id="PF02954">
    <property type="entry name" value="HTH_8"/>
    <property type="match status" value="1"/>
</dbReference>
<dbReference type="PROSITE" id="PS50110">
    <property type="entry name" value="RESPONSE_REGULATORY"/>
    <property type="match status" value="1"/>
</dbReference>
<evidence type="ECO:0000256" key="3">
    <source>
        <dbReference type="ARBA" id="ARBA00022553"/>
    </source>
</evidence>
<dbReference type="InterPro" id="IPR011006">
    <property type="entry name" value="CheY-like_superfamily"/>
</dbReference>
<dbReference type="PROSITE" id="PS00675">
    <property type="entry name" value="SIGMA54_INTERACT_1"/>
    <property type="match status" value="1"/>
</dbReference>
<dbReference type="PROSITE" id="PS50045">
    <property type="entry name" value="SIGMA54_INTERACT_4"/>
    <property type="match status" value="1"/>
</dbReference>
<dbReference type="SMART" id="SM00448">
    <property type="entry name" value="REC"/>
    <property type="match status" value="1"/>
</dbReference>
<dbReference type="FunFam" id="3.40.50.300:FF:000006">
    <property type="entry name" value="DNA-binding transcriptional regulator NtrC"/>
    <property type="match status" value="1"/>
</dbReference>
<evidence type="ECO:0000256" key="9">
    <source>
        <dbReference type="ARBA" id="ARBA00023163"/>
    </source>
</evidence>
<evidence type="ECO:0000259" key="11">
    <source>
        <dbReference type="PROSITE" id="PS50110"/>
    </source>
</evidence>
<evidence type="ECO:0000313" key="12">
    <source>
        <dbReference type="EMBL" id="VAX22954.1"/>
    </source>
</evidence>
<evidence type="ECO:0000256" key="5">
    <source>
        <dbReference type="ARBA" id="ARBA00022840"/>
    </source>
</evidence>
<dbReference type="GO" id="GO:0005524">
    <property type="term" value="F:ATP binding"/>
    <property type="evidence" value="ECO:0007669"/>
    <property type="project" value="UniProtKB-KW"/>
</dbReference>
<keyword evidence="9" id="KW-0804">Transcription</keyword>
<dbReference type="InterPro" id="IPR058031">
    <property type="entry name" value="AAA_lid_NorR"/>
</dbReference>
<organism evidence="12">
    <name type="scientific">hydrothermal vent metagenome</name>
    <dbReference type="NCBI Taxonomy" id="652676"/>
    <lineage>
        <taxon>unclassified sequences</taxon>
        <taxon>metagenomes</taxon>
        <taxon>ecological metagenomes</taxon>
    </lineage>
</organism>
<evidence type="ECO:0000256" key="6">
    <source>
        <dbReference type="ARBA" id="ARBA00023015"/>
    </source>
</evidence>
<dbReference type="SUPFAM" id="SSF52172">
    <property type="entry name" value="CheY-like"/>
    <property type="match status" value="1"/>
</dbReference>
<dbReference type="InterPro" id="IPR002078">
    <property type="entry name" value="Sigma_54_int"/>
</dbReference>
<evidence type="ECO:0000259" key="10">
    <source>
        <dbReference type="PROSITE" id="PS50045"/>
    </source>
</evidence>
<dbReference type="SUPFAM" id="SSF46689">
    <property type="entry name" value="Homeodomain-like"/>
    <property type="match status" value="1"/>
</dbReference>
<dbReference type="PRINTS" id="PR01590">
    <property type="entry name" value="HTHFIS"/>
</dbReference>
<keyword evidence="8" id="KW-0010">Activator</keyword>
<dbReference type="Gene3D" id="3.40.50.2300">
    <property type="match status" value="1"/>
</dbReference>
<evidence type="ECO:0000256" key="4">
    <source>
        <dbReference type="ARBA" id="ARBA00022741"/>
    </source>
</evidence>
<comment type="subcellular location">
    <subcellularLocation>
        <location evidence="1">Cytoplasm</location>
    </subcellularLocation>
</comment>
<keyword evidence="12" id="KW-0371">Homeobox</keyword>
<dbReference type="PROSITE" id="PS00676">
    <property type="entry name" value="SIGMA54_INTERACT_2"/>
    <property type="match status" value="1"/>
</dbReference>
<evidence type="ECO:0000256" key="8">
    <source>
        <dbReference type="ARBA" id="ARBA00023159"/>
    </source>
</evidence>
<dbReference type="GO" id="GO:0043565">
    <property type="term" value="F:sequence-specific DNA binding"/>
    <property type="evidence" value="ECO:0007669"/>
    <property type="project" value="InterPro"/>
</dbReference>
<keyword evidence="7" id="KW-0238">DNA-binding</keyword>
<feature type="domain" description="Sigma-54 factor interaction" evidence="10">
    <location>
        <begin position="142"/>
        <end position="371"/>
    </location>
</feature>
<dbReference type="Pfam" id="PF00072">
    <property type="entry name" value="Response_reg"/>
    <property type="match status" value="1"/>
</dbReference>
<name>A0A3B1CFW5_9ZZZZ</name>
<protein>
    <submittedName>
        <fullName evidence="12">Hydrogenase transcriptional regulatory protein HoxA</fullName>
    </submittedName>
</protein>
<dbReference type="Gene3D" id="1.10.10.60">
    <property type="entry name" value="Homeodomain-like"/>
    <property type="match status" value="1"/>
</dbReference>
<dbReference type="InterPro" id="IPR003593">
    <property type="entry name" value="AAA+_ATPase"/>
</dbReference>
<evidence type="ECO:0000256" key="2">
    <source>
        <dbReference type="ARBA" id="ARBA00022490"/>
    </source>
</evidence>
<keyword evidence="4" id="KW-0547">Nucleotide-binding</keyword>
<keyword evidence="2" id="KW-0963">Cytoplasm</keyword>
<dbReference type="GO" id="GO:0006355">
    <property type="term" value="P:regulation of DNA-templated transcription"/>
    <property type="evidence" value="ECO:0007669"/>
    <property type="project" value="InterPro"/>
</dbReference>
<dbReference type="GO" id="GO:0005737">
    <property type="term" value="C:cytoplasm"/>
    <property type="evidence" value="ECO:0007669"/>
    <property type="project" value="UniProtKB-SubCell"/>
</dbReference>
<dbReference type="Pfam" id="PF00158">
    <property type="entry name" value="Sigma54_activat"/>
    <property type="match status" value="1"/>
</dbReference>
<dbReference type="InterPro" id="IPR025662">
    <property type="entry name" value="Sigma_54_int_dom_ATP-bd_1"/>
</dbReference>
<dbReference type="InterPro" id="IPR001789">
    <property type="entry name" value="Sig_transdc_resp-reg_receiver"/>
</dbReference>
<dbReference type="PANTHER" id="PTHR32071:SF113">
    <property type="entry name" value="ALGINATE BIOSYNTHESIS TRANSCRIPTIONAL REGULATORY PROTEIN ALGB"/>
    <property type="match status" value="1"/>
</dbReference>
<dbReference type="Pfam" id="PF25601">
    <property type="entry name" value="AAA_lid_14"/>
    <property type="match status" value="1"/>
</dbReference>
<gene>
    <name evidence="12" type="ORF">MNBD_NITROSPINAE02-1942</name>
</gene>
<dbReference type="FunFam" id="1.10.8.60:FF:000014">
    <property type="entry name" value="DNA-binding transcriptional regulator NtrC"/>
    <property type="match status" value="1"/>
</dbReference>
<reference evidence="12" key="1">
    <citation type="submission" date="2018-06" db="EMBL/GenBank/DDBJ databases">
        <authorList>
            <person name="Zhirakovskaya E."/>
        </authorList>
    </citation>
    <scope>NUCLEOTIDE SEQUENCE</scope>
</reference>
<dbReference type="InterPro" id="IPR002197">
    <property type="entry name" value="HTH_Fis"/>
</dbReference>
<dbReference type="PANTHER" id="PTHR32071">
    <property type="entry name" value="TRANSCRIPTIONAL REGULATORY PROTEIN"/>
    <property type="match status" value="1"/>
</dbReference>
<proteinExistence type="predicted"/>
<dbReference type="SMART" id="SM00382">
    <property type="entry name" value="AAA"/>
    <property type="match status" value="1"/>
</dbReference>
<keyword evidence="3" id="KW-0597">Phosphoprotein</keyword>
<dbReference type="EMBL" id="UOGE01000079">
    <property type="protein sequence ID" value="VAX22954.1"/>
    <property type="molecule type" value="Genomic_DNA"/>
</dbReference>
<dbReference type="CDD" id="cd00009">
    <property type="entry name" value="AAA"/>
    <property type="match status" value="1"/>
</dbReference>
<dbReference type="GO" id="GO:0000160">
    <property type="term" value="P:phosphorelay signal transduction system"/>
    <property type="evidence" value="ECO:0007669"/>
    <property type="project" value="InterPro"/>
</dbReference>
<dbReference type="FunFam" id="3.40.50.2300:FF:000018">
    <property type="entry name" value="DNA-binding transcriptional regulator NtrC"/>
    <property type="match status" value="1"/>
</dbReference>
<dbReference type="InterPro" id="IPR009057">
    <property type="entry name" value="Homeodomain-like_sf"/>
</dbReference>
<evidence type="ECO:0000256" key="1">
    <source>
        <dbReference type="ARBA" id="ARBA00004496"/>
    </source>
</evidence>
<feature type="domain" description="Response regulatory" evidence="11">
    <location>
        <begin position="3"/>
        <end position="117"/>
    </location>
</feature>
<keyword evidence="5" id="KW-0067">ATP-binding</keyword>
<keyword evidence="6" id="KW-0805">Transcription regulation</keyword>
<dbReference type="Gene3D" id="3.40.50.300">
    <property type="entry name" value="P-loop containing nucleotide triphosphate hydrolases"/>
    <property type="match status" value="1"/>
</dbReference>
<dbReference type="AlphaFoldDB" id="A0A3B1CFW5"/>
<sequence>MLTILVADDEQSMREFLEIMLKKEGYDVVTAPTAEDAIAAIETRSIDLVITDIKLPKAGGMATLKRSLEIHPDVPVIMITAYASTDTAVEAMKLGAYDYVTKPFKVDEINITISKALERKHDKAELKRLKEEITQNYNIGDLLGKSEKMIKLFSMIRKVAKSRSTILITGESGTGKEMVAKAIHYLSDRVNKPFHSINCGALPDQLLESELFGHQKGAFTSAHADKKGLIELADEGTFFLDEVGEAAMSVQVKMLRVLQEREFKRVGGVKDIKVDIRVIAATNHDLEDLIQKGKFREDLFYRLNIISIHIPPLRERKADIPLLATRFLEKYSEADNRDVTSISNEVMQLLENCYWRGNVRELENVIERAVVLATGPTIMPENLPDEIRLAPPAEASEKDEIPEGGLDLEVEVSSMEKHLLTKALEKARGKKMKAAKLLNLTFRSFRYKLSKYGIGGDDKEEENVE</sequence>